<dbReference type="InterPro" id="IPR027417">
    <property type="entry name" value="P-loop_NTPase"/>
</dbReference>
<dbReference type="GO" id="GO:0004519">
    <property type="term" value="F:endonuclease activity"/>
    <property type="evidence" value="ECO:0007669"/>
    <property type="project" value="UniProtKB-KW"/>
</dbReference>
<keyword evidence="5" id="KW-0347">Helicase</keyword>
<dbReference type="PANTHER" id="PTHR10887">
    <property type="entry name" value="DNA2/NAM7 HELICASE FAMILY"/>
    <property type="match status" value="1"/>
</dbReference>
<dbReference type="Proteomes" id="UP000610746">
    <property type="component" value="Unassembled WGS sequence"/>
</dbReference>
<organism evidence="5 6">
    <name type="scientific">Frigoriflavimonas asaccharolytica</name>
    <dbReference type="NCBI Taxonomy" id="2735899"/>
    <lineage>
        <taxon>Bacteria</taxon>
        <taxon>Pseudomonadati</taxon>
        <taxon>Bacteroidota</taxon>
        <taxon>Flavobacteriia</taxon>
        <taxon>Flavobacteriales</taxon>
        <taxon>Weeksellaceae</taxon>
        <taxon>Frigoriflavimonas</taxon>
    </lineage>
</organism>
<keyword evidence="5" id="KW-0378">Hydrolase</keyword>
<comment type="caution">
    <text evidence="5">The sequence shown here is derived from an EMBL/GenBank/DDBJ whole genome shotgun (WGS) entry which is preliminary data.</text>
</comment>
<evidence type="ECO:0000313" key="5">
    <source>
        <dbReference type="EMBL" id="NRS92592.1"/>
    </source>
</evidence>
<name>A0A8J8G9V2_9FLAO</name>
<keyword evidence="5" id="KW-0255">Endonuclease</keyword>
<reference evidence="5" key="1">
    <citation type="submission" date="2020-05" db="EMBL/GenBank/DDBJ databases">
        <title>Genomic Encyclopedia of Type Strains, Phase IV (KMG-V): Genome sequencing to study the core and pangenomes of soil and plant-associated prokaryotes.</title>
        <authorList>
            <person name="Whitman W."/>
        </authorList>
    </citation>
    <scope>NUCLEOTIDE SEQUENCE</scope>
    <source>
        <strain evidence="5">16F</strain>
    </source>
</reference>
<keyword evidence="6" id="KW-1185">Reference proteome</keyword>
<gene>
    <name evidence="5" type="ORF">HNQ03_001669</name>
</gene>
<feature type="domain" description="Restriction endonuclease type II-like" evidence="4">
    <location>
        <begin position="1258"/>
        <end position="1354"/>
    </location>
</feature>
<dbReference type="InterPro" id="IPR047187">
    <property type="entry name" value="SF1_C_Upf1"/>
</dbReference>
<evidence type="ECO:0000259" key="4">
    <source>
        <dbReference type="Pfam" id="PF18741"/>
    </source>
</evidence>
<dbReference type="InterPro" id="IPR045055">
    <property type="entry name" value="DNA2/NAM7-like"/>
</dbReference>
<sequence>MIIFCLTQNTLFFIYKFTASPTQMHKLTPEIFSAFQNKLKTGNRRGVHLNAIPGNSRYKLDLAQLAAIHQSLPEYFIVDLLTTKNVSFKFSVHDQFIEEIPEKKRDYFNENEEDEEDAKLGMVQKNATNEKEDQSKEKLKRNLENLIFQNEVIFSEKGVNSLGFGFPLLVRKDLSDGQITVAPLLIWSVAIKATNEMNTWEICRTEEDPIYINDVLINHLQGDSGITLEQIPEQMLADGKIDKPELFDICDSILRQLKVTQNLDFILNNYERIPKIQSKIEYDALLPKKGDATITKSGIFSIFEVQKQNIINDYEALKSNFKALEIAAKLPFQSITSVETDPSQQNILESLKSQNRILIQGPPGTGKSQTLTAVLVNALENKQKTIVVCEKQTALEVLYIALQKLGYERYCTMVKDSATDRKLVVNAVRNTIDSADFKKAIAINSLETLNNHILEISKHQESINTVHQLLNTDIIPDKNRTEIVGHILNYEAEKEVLGLESFNFTFSADEFKEIEHLIQVGAPIYKEYQPYISKSFINNGLFIKENYHQSLQRLDTSFENYRRIWNEIQRLIVEYKPVFIENRRNEFGQNLQNVELLINETEVLTSTLIHNSEEYLPEVTNQFFYKIAAFFSGAKKKSIQKQKRLVEISSAVKEISLKPLLPNIAISDNLFNNKNEILKYRSEVELAKNQFFTTIEENYNSIDFLNTFDKNNSDKDFTEISNKIQQLRNLINKENWLKENKFGSTYSEIKIQIETVLENFKNLRNNPENPLLLEYNWFSYYQNLSRFQQNLLEKLYPLNNWEASFLGNYFPLLLNKWSSENLNFNENEYADIIKKLKFYGITQKSFIAQYWNLEQQNAVKNFEKLNKEVTVANLYNKRSSTNHSRLTLRQIAQKDSDLFTTFFPIILTTPDVCSNLFQDKNFYFDNVVFDEASQLKLEDNLPAVLKGKTVIIAGDEHQMPPSNYFSKVFEGSIEDEDDLEAENEVITYKNAMLNIESLLDFAMENNFEKNHLDFHYRSKHPYLIDFSNHAFYNARLKPLPTQSTMKPIEFFQVNGIFEDHINELETQKVIEILKSIHPKKDGTYPSVGIATFNITQRNYIKRQILHQAALPENEAFREKIQGLEAAGLFIKNLENIQGDERDIIIISTTYGKKRSGKFVQSFGPVNHTKGYKLLNVIITRAKEKIYICNSIPEDFFMNYKTALEEEGANNRKAVFYAYLAYCKAVSDENEIQRKEILTILDVFGFTESAKSEYESTLFVDQIYFVLKERFPNLKILKNHQFGGYLLDLLIEKPDGKSVVVECMSKDQYSGNLAYLEDLHKGKILENSGFGYVRIWSQNCWQNLDAELQKIIRKIE</sequence>
<evidence type="ECO:0000259" key="3">
    <source>
        <dbReference type="Pfam" id="PF13087"/>
    </source>
</evidence>
<evidence type="ECO:0000313" key="6">
    <source>
        <dbReference type="Proteomes" id="UP000610746"/>
    </source>
</evidence>
<dbReference type="EMBL" id="JABSNO010000010">
    <property type="protein sequence ID" value="NRS92592.1"/>
    <property type="molecule type" value="Genomic_DNA"/>
</dbReference>
<dbReference type="Gene3D" id="3.40.50.300">
    <property type="entry name" value="P-loop containing nucleotide triphosphate hydrolases"/>
    <property type="match status" value="3"/>
</dbReference>
<dbReference type="Pfam" id="PF18741">
    <property type="entry name" value="MTES_1575"/>
    <property type="match status" value="1"/>
</dbReference>
<feature type="region of interest" description="Disordered" evidence="1">
    <location>
        <begin position="108"/>
        <end position="137"/>
    </location>
</feature>
<proteinExistence type="predicted"/>
<dbReference type="InterPro" id="IPR025103">
    <property type="entry name" value="DUF4011"/>
</dbReference>
<keyword evidence="5" id="KW-0540">Nuclease</keyword>
<dbReference type="Pfam" id="PF13195">
    <property type="entry name" value="DUF4011"/>
    <property type="match status" value="1"/>
</dbReference>
<dbReference type="SUPFAM" id="SSF52540">
    <property type="entry name" value="P-loop containing nucleoside triphosphate hydrolases"/>
    <property type="match status" value="1"/>
</dbReference>
<feature type="domain" description="DNA2/NAM7 helicase helicase" evidence="2">
    <location>
        <begin position="824"/>
        <end position="961"/>
    </location>
</feature>
<dbReference type="CDD" id="cd18808">
    <property type="entry name" value="SF1_C_Upf1"/>
    <property type="match status" value="1"/>
</dbReference>
<evidence type="ECO:0000259" key="2">
    <source>
        <dbReference type="Pfam" id="PF13086"/>
    </source>
</evidence>
<dbReference type="GO" id="GO:0004386">
    <property type="term" value="F:helicase activity"/>
    <property type="evidence" value="ECO:0007669"/>
    <property type="project" value="UniProtKB-KW"/>
</dbReference>
<keyword evidence="5" id="KW-0067">ATP-binding</keyword>
<feature type="compositionally biased region" description="Basic and acidic residues" evidence="1">
    <location>
        <begin position="128"/>
        <end position="137"/>
    </location>
</feature>
<dbReference type="Pfam" id="PF13086">
    <property type="entry name" value="AAA_11"/>
    <property type="match status" value="2"/>
</dbReference>
<dbReference type="InterPro" id="IPR049468">
    <property type="entry name" value="Restrct_endonuc-II-like_dom"/>
</dbReference>
<keyword evidence="5" id="KW-0547">Nucleotide-binding</keyword>
<dbReference type="Gene3D" id="3.40.960.10">
    <property type="entry name" value="VSR Endonuclease"/>
    <property type="match status" value="1"/>
</dbReference>
<dbReference type="RefSeq" id="WP_317170358.1">
    <property type="nucleotide sequence ID" value="NZ_JABSNO010000010.1"/>
</dbReference>
<evidence type="ECO:0000256" key="1">
    <source>
        <dbReference type="SAM" id="MobiDB-lite"/>
    </source>
</evidence>
<dbReference type="InterPro" id="IPR041677">
    <property type="entry name" value="DNA2/NAM7_AAA_11"/>
</dbReference>
<feature type="domain" description="DNA2/NAM7 helicase helicase" evidence="2">
    <location>
        <begin position="342"/>
        <end position="623"/>
    </location>
</feature>
<dbReference type="PANTHER" id="PTHR10887:SF530">
    <property type="entry name" value="SUPERFAMILY I DNA HELICASES"/>
    <property type="match status" value="1"/>
</dbReference>
<dbReference type="InterPro" id="IPR041679">
    <property type="entry name" value="DNA2/NAM7-like_C"/>
</dbReference>
<accession>A0A8J8G9V2</accession>
<dbReference type="Pfam" id="PF13087">
    <property type="entry name" value="AAA_12"/>
    <property type="match status" value="1"/>
</dbReference>
<feature type="domain" description="DNA2/NAM7 helicase-like C-terminal" evidence="3">
    <location>
        <begin position="996"/>
        <end position="1188"/>
    </location>
</feature>
<protein>
    <submittedName>
        <fullName evidence="5">Superfamily I DNA and/or RNA helicase/very-short-patch-repair endonuclease</fullName>
    </submittedName>
</protein>